<dbReference type="Proteomes" id="UP000013988">
    <property type="component" value="Unassembled WGS sequence"/>
</dbReference>
<organism evidence="3 4">
    <name type="scientific">Clostridium sartagoforme AAU1</name>
    <dbReference type="NCBI Taxonomy" id="1202534"/>
    <lineage>
        <taxon>Bacteria</taxon>
        <taxon>Bacillati</taxon>
        <taxon>Bacillota</taxon>
        <taxon>Clostridia</taxon>
        <taxon>Eubacteriales</taxon>
        <taxon>Clostridiaceae</taxon>
        <taxon>Clostridium</taxon>
    </lineage>
</organism>
<evidence type="ECO:0000313" key="3">
    <source>
        <dbReference type="EMBL" id="EOR27526.1"/>
    </source>
</evidence>
<evidence type="ECO:0000256" key="1">
    <source>
        <dbReference type="ARBA" id="ARBA00022679"/>
    </source>
</evidence>
<dbReference type="CDD" id="cd05566">
    <property type="entry name" value="PTS_IIB_galactitol"/>
    <property type="match status" value="1"/>
</dbReference>
<dbReference type="Pfam" id="PF02302">
    <property type="entry name" value="PTS_IIB"/>
    <property type="match status" value="1"/>
</dbReference>
<gene>
    <name evidence="3" type="ORF">A500_04181</name>
</gene>
<accession>R9CK23</accession>
<sequence length="95" mass="9893">MKKILVVCGMGAATSTVANKIVTDYLSSKGLKVSVSQAKVTELASYPGSVDLIILMATGAKIPSNITAPVIKGLPFLTGVGKEAALKQIEEFIKK</sequence>
<dbReference type="PATRIC" id="fig|1202534.3.peg.835"/>
<comment type="caution">
    <text evidence="3">The sequence shown here is derived from an EMBL/GenBank/DDBJ whole genome shotgun (WGS) entry which is preliminary data.</text>
</comment>
<keyword evidence="4" id="KW-1185">Reference proteome</keyword>
<proteinExistence type="predicted"/>
<dbReference type="Gene3D" id="3.40.50.2300">
    <property type="match status" value="1"/>
</dbReference>
<protein>
    <submittedName>
        <fullName evidence="3">PTS system lactose/cellobiose-specific transporter subunit IIB</fullName>
    </submittedName>
</protein>
<dbReference type="OrthoDB" id="6505030at2"/>
<dbReference type="AlphaFoldDB" id="R9CK23"/>
<dbReference type="InterPro" id="IPR036095">
    <property type="entry name" value="PTS_EIIB-like_sf"/>
</dbReference>
<dbReference type="SUPFAM" id="SSF52794">
    <property type="entry name" value="PTS system IIB component-like"/>
    <property type="match status" value="1"/>
</dbReference>
<keyword evidence="1" id="KW-0808">Transferase</keyword>
<evidence type="ECO:0000259" key="2">
    <source>
        <dbReference type="Pfam" id="PF02302"/>
    </source>
</evidence>
<dbReference type="InterPro" id="IPR003501">
    <property type="entry name" value="PTS_EIIB_2/3"/>
</dbReference>
<evidence type="ECO:0000313" key="4">
    <source>
        <dbReference type="Proteomes" id="UP000013988"/>
    </source>
</evidence>
<dbReference type="EMBL" id="ASRV01000045">
    <property type="protein sequence ID" value="EOR27526.1"/>
    <property type="molecule type" value="Genomic_DNA"/>
</dbReference>
<name>R9CK23_9CLOT</name>
<dbReference type="GO" id="GO:0008982">
    <property type="term" value="F:protein-N(PI)-phosphohistidine-sugar phosphotransferase activity"/>
    <property type="evidence" value="ECO:0007669"/>
    <property type="project" value="InterPro"/>
</dbReference>
<feature type="domain" description="Phosphotransferase system EIIB component type 2/3" evidence="2">
    <location>
        <begin position="3"/>
        <end position="88"/>
    </location>
</feature>
<reference evidence="3 4" key="1">
    <citation type="submission" date="2013-03" db="EMBL/GenBank/DDBJ databases">
        <title>Whole genome shotgun sequencing of Clostridium sartagoforme AAU1.</title>
        <authorList>
            <person name="Joshi C.G."/>
            <person name="Duggirala S.M."/>
            <person name="Nathani N.M."/>
            <person name="Bhatt V.D."/>
            <person name="Patel A.K."/>
            <person name="Pandya P.R."/>
            <person name="KaPatel J.A."/>
        </authorList>
    </citation>
    <scope>NUCLEOTIDE SEQUENCE [LARGE SCALE GENOMIC DNA]</scope>
    <source>
        <strain evidence="3 4">AAU1</strain>
    </source>
</reference>
<dbReference type="GO" id="GO:0009401">
    <property type="term" value="P:phosphoenolpyruvate-dependent sugar phosphotransferase system"/>
    <property type="evidence" value="ECO:0007669"/>
    <property type="project" value="InterPro"/>
</dbReference>
<dbReference type="RefSeq" id="WP_016206299.1">
    <property type="nucleotide sequence ID" value="NZ_ASRV01000045.1"/>
</dbReference>